<dbReference type="Proteomes" id="UP001183390">
    <property type="component" value="Unassembled WGS sequence"/>
</dbReference>
<gene>
    <name evidence="1" type="ORF">RM479_06360</name>
</gene>
<comment type="caution">
    <text evidence="1">The sequence shown here is derived from an EMBL/GenBank/DDBJ whole genome shotgun (WGS) entry which is preliminary data.</text>
</comment>
<dbReference type="RefSeq" id="WP_311510781.1">
    <property type="nucleotide sequence ID" value="NZ_JAVREP010000003.1"/>
</dbReference>
<sequence>MARYLNCSELVAARYLALEALRWRRPRRAARARMYVVHWGRDLTPLARVVRRWLQEVA</sequence>
<evidence type="ECO:0000313" key="2">
    <source>
        <dbReference type="Proteomes" id="UP001183390"/>
    </source>
</evidence>
<accession>A0ABU2M697</accession>
<organism evidence="1 2">
    <name type="scientific">Nocardiopsis lambiniae</name>
    <dbReference type="NCBI Taxonomy" id="3075539"/>
    <lineage>
        <taxon>Bacteria</taxon>
        <taxon>Bacillati</taxon>
        <taxon>Actinomycetota</taxon>
        <taxon>Actinomycetes</taxon>
        <taxon>Streptosporangiales</taxon>
        <taxon>Nocardiopsidaceae</taxon>
        <taxon>Nocardiopsis</taxon>
    </lineage>
</organism>
<keyword evidence="2" id="KW-1185">Reference proteome</keyword>
<protein>
    <submittedName>
        <fullName evidence="1">Uncharacterized protein</fullName>
    </submittedName>
</protein>
<dbReference type="EMBL" id="JAVREP010000003">
    <property type="protein sequence ID" value="MDT0328032.1"/>
    <property type="molecule type" value="Genomic_DNA"/>
</dbReference>
<name>A0ABU2M697_9ACTN</name>
<proteinExistence type="predicted"/>
<evidence type="ECO:0000313" key="1">
    <source>
        <dbReference type="EMBL" id="MDT0328032.1"/>
    </source>
</evidence>
<reference evidence="2" key="1">
    <citation type="submission" date="2023-07" db="EMBL/GenBank/DDBJ databases">
        <title>30 novel species of actinomycetes from the DSMZ collection.</title>
        <authorList>
            <person name="Nouioui I."/>
        </authorList>
    </citation>
    <scope>NUCLEOTIDE SEQUENCE [LARGE SCALE GENOMIC DNA]</scope>
    <source>
        <strain evidence="2">DSM 44743</strain>
    </source>
</reference>